<feature type="region of interest" description="Disordered" evidence="1">
    <location>
        <begin position="1"/>
        <end position="23"/>
    </location>
</feature>
<keyword evidence="4" id="KW-1185">Reference proteome</keyword>
<reference evidence="2" key="1">
    <citation type="submission" date="2020-04" db="EMBL/GenBank/DDBJ databases">
        <title>Hybrid Assembly of Korean Phytophthora infestans isolates.</title>
        <authorList>
            <person name="Prokchorchik M."/>
            <person name="Lee Y."/>
            <person name="Seo J."/>
            <person name="Cho J.-H."/>
            <person name="Park Y.-E."/>
            <person name="Jang D.-C."/>
            <person name="Im J.-S."/>
            <person name="Choi J.-G."/>
            <person name="Park H.-J."/>
            <person name="Lee G.-B."/>
            <person name="Lee Y.-G."/>
            <person name="Hong S.-Y."/>
            <person name="Cho K."/>
            <person name="Sohn K.H."/>
        </authorList>
    </citation>
    <scope>NUCLEOTIDE SEQUENCE</scope>
    <source>
        <strain evidence="2">KR_1_A1</strain>
        <strain evidence="3">KR_2_A2</strain>
    </source>
</reference>
<sequence length="63" mass="6992">MTSSMLSRMASSSASDCHDDAGESTTSRFMIATGLLIVKRRRRVPGDYEVSHPPAKVVPDYRY</sequence>
<evidence type="ECO:0000256" key="1">
    <source>
        <dbReference type="SAM" id="MobiDB-lite"/>
    </source>
</evidence>
<dbReference type="Proteomes" id="UP000704712">
    <property type="component" value="Unassembled WGS sequence"/>
</dbReference>
<name>A0A833SW73_PHYIN</name>
<organism evidence="2 4">
    <name type="scientific">Phytophthora infestans</name>
    <name type="common">Potato late blight agent</name>
    <name type="synonym">Botrytis infestans</name>
    <dbReference type="NCBI Taxonomy" id="4787"/>
    <lineage>
        <taxon>Eukaryota</taxon>
        <taxon>Sar</taxon>
        <taxon>Stramenopiles</taxon>
        <taxon>Oomycota</taxon>
        <taxon>Peronosporomycetes</taxon>
        <taxon>Peronosporales</taxon>
        <taxon>Peronosporaceae</taxon>
        <taxon>Phytophthora</taxon>
    </lineage>
</organism>
<comment type="caution">
    <text evidence="2">The sequence shown here is derived from an EMBL/GenBank/DDBJ whole genome shotgun (WGS) entry which is preliminary data.</text>
</comment>
<gene>
    <name evidence="2" type="ORF">GN244_ATG00704</name>
    <name evidence="3" type="ORF">GN958_ATG16569</name>
</gene>
<proteinExistence type="predicted"/>
<dbReference type="Proteomes" id="UP000602510">
    <property type="component" value="Unassembled WGS sequence"/>
</dbReference>
<evidence type="ECO:0000313" key="3">
    <source>
        <dbReference type="EMBL" id="KAF4134269.1"/>
    </source>
</evidence>
<dbReference type="EMBL" id="WSZM01000011">
    <property type="protein sequence ID" value="KAF4046876.1"/>
    <property type="molecule type" value="Genomic_DNA"/>
</dbReference>
<dbReference type="EMBL" id="JAACNO010002324">
    <property type="protein sequence ID" value="KAF4134269.1"/>
    <property type="molecule type" value="Genomic_DNA"/>
</dbReference>
<dbReference type="AlphaFoldDB" id="A0A833SW73"/>
<evidence type="ECO:0000313" key="4">
    <source>
        <dbReference type="Proteomes" id="UP000602510"/>
    </source>
</evidence>
<evidence type="ECO:0000313" key="2">
    <source>
        <dbReference type="EMBL" id="KAF4046876.1"/>
    </source>
</evidence>
<feature type="compositionally biased region" description="Low complexity" evidence="1">
    <location>
        <begin position="1"/>
        <end position="15"/>
    </location>
</feature>
<protein>
    <submittedName>
        <fullName evidence="2">Uncharacterized protein</fullName>
    </submittedName>
</protein>
<accession>A0A833SW73</accession>